<reference evidence="8 9" key="1">
    <citation type="submission" date="2023-05" db="EMBL/GenBank/DDBJ databases">
        <title>Chelatococcus sp. nov., a moderately thermophilic bacterium isolated from hot spring microbial mat.</title>
        <authorList>
            <person name="Hu C.-J."/>
            <person name="Li W.-J."/>
        </authorList>
    </citation>
    <scope>NUCLEOTIDE SEQUENCE [LARGE SCALE GENOMIC DNA]</scope>
    <source>
        <strain evidence="8 9">SYSU G07232</strain>
    </source>
</reference>
<sequence length="308" mass="32246">MSTDTQRPYLIVGRAGQLATDLAAAAAARNLPAVALGRPDLDLTDASSAARVIAALHPRAVVNAAAYTNVDRAESEPELAFALNRDGPARLAMACAAAGIPLVHVSTDMVFDGTKDSAYVETDRTNPLGVYARSKLAGEEAVATALSDHVVVRVSWVFGPSGDNFVKKLLTWARERGELSIVSDQRGRPTYSPGLAAALLTLAERMAAGGPAAPRGLLHLAGASLMTRYEQALAVMEGATARGGPRAAVKPVLTRDFPTPARRPLNAELDPGLAARAHGIRLDRFEADLALTLDRLLGPIPTPGRPAS</sequence>
<dbReference type="PANTHER" id="PTHR10491:SF4">
    <property type="entry name" value="METHIONINE ADENOSYLTRANSFERASE 2 SUBUNIT BETA"/>
    <property type="match status" value="1"/>
</dbReference>
<dbReference type="Pfam" id="PF04321">
    <property type="entry name" value="RmlD_sub_bind"/>
    <property type="match status" value="1"/>
</dbReference>
<comment type="function">
    <text evidence="6">Catalyzes the reduction of dTDP-6-deoxy-L-lyxo-4-hexulose to yield dTDP-L-rhamnose.</text>
</comment>
<dbReference type="PANTHER" id="PTHR10491">
    <property type="entry name" value="DTDP-4-DEHYDRORHAMNOSE REDUCTASE"/>
    <property type="match status" value="1"/>
</dbReference>
<name>A0ABT7AHH4_9HYPH</name>
<proteinExistence type="inferred from homology"/>
<organism evidence="8 9">
    <name type="scientific">Chelatococcus albus</name>
    <dbReference type="NCBI Taxonomy" id="3047466"/>
    <lineage>
        <taxon>Bacteria</taxon>
        <taxon>Pseudomonadati</taxon>
        <taxon>Pseudomonadota</taxon>
        <taxon>Alphaproteobacteria</taxon>
        <taxon>Hyphomicrobiales</taxon>
        <taxon>Chelatococcaceae</taxon>
        <taxon>Chelatococcus</taxon>
    </lineage>
</organism>
<comment type="cofactor">
    <cofactor evidence="6">
        <name>Mg(2+)</name>
        <dbReference type="ChEBI" id="CHEBI:18420"/>
    </cofactor>
    <text evidence="6">Binds 1 Mg(2+) ion per monomer.</text>
</comment>
<feature type="domain" description="RmlD-like substrate binding" evidence="7">
    <location>
        <begin position="10"/>
        <end position="296"/>
    </location>
</feature>
<comment type="similarity">
    <text evidence="2 6">Belongs to the dTDP-4-dehydrorhamnose reductase family.</text>
</comment>
<evidence type="ECO:0000256" key="2">
    <source>
        <dbReference type="ARBA" id="ARBA00010944"/>
    </source>
</evidence>
<comment type="catalytic activity">
    <reaction evidence="5 6">
        <text>dTDP-beta-L-rhamnose + NADP(+) = dTDP-4-dehydro-beta-L-rhamnose + NADPH + H(+)</text>
        <dbReference type="Rhea" id="RHEA:21796"/>
        <dbReference type="ChEBI" id="CHEBI:15378"/>
        <dbReference type="ChEBI" id="CHEBI:57510"/>
        <dbReference type="ChEBI" id="CHEBI:57783"/>
        <dbReference type="ChEBI" id="CHEBI:58349"/>
        <dbReference type="ChEBI" id="CHEBI:62830"/>
        <dbReference type="EC" id="1.1.1.133"/>
    </reaction>
</comment>
<dbReference type="Gene3D" id="3.90.25.10">
    <property type="entry name" value="UDP-galactose 4-epimerase, domain 1"/>
    <property type="match status" value="1"/>
</dbReference>
<gene>
    <name evidence="8" type="primary">rfbD</name>
    <name evidence="8" type="ORF">QNA08_11220</name>
</gene>
<accession>A0ABT7AHH4</accession>
<protein>
    <recommendedName>
        <fullName evidence="4 6">dTDP-4-dehydrorhamnose reductase</fullName>
        <ecNumber evidence="3 6">1.1.1.133</ecNumber>
    </recommendedName>
</protein>
<dbReference type="CDD" id="cd05254">
    <property type="entry name" value="dTDP_HR_like_SDR_e"/>
    <property type="match status" value="1"/>
</dbReference>
<dbReference type="SUPFAM" id="SSF51735">
    <property type="entry name" value="NAD(P)-binding Rossmann-fold domains"/>
    <property type="match status" value="1"/>
</dbReference>
<dbReference type="InterPro" id="IPR036291">
    <property type="entry name" value="NAD(P)-bd_dom_sf"/>
</dbReference>
<comment type="pathway">
    <text evidence="1 6">Carbohydrate biosynthesis; dTDP-L-rhamnose biosynthesis.</text>
</comment>
<evidence type="ECO:0000313" key="9">
    <source>
        <dbReference type="Proteomes" id="UP001321492"/>
    </source>
</evidence>
<evidence type="ECO:0000256" key="5">
    <source>
        <dbReference type="ARBA" id="ARBA00048200"/>
    </source>
</evidence>
<dbReference type="Proteomes" id="UP001321492">
    <property type="component" value="Unassembled WGS sequence"/>
</dbReference>
<evidence type="ECO:0000259" key="7">
    <source>
        <dbReference type="Pfam" id="PF04321"/>
    </source>
</evidence>
<dbReference type="EMBL" id="JASJEV010000006">
    <property type="protein sequence ID" value="MDJ1158803.1"/>
    <property type="molecule type" value="Genomic_DNA"/>
</dbReference>
<dbReference type="InterPro" id="IPR005913">
    <property type="entry name" value="dTDP_dehydrorham_reduct"/>
</dbReference>
<comment type="caution">
    <text evidence="8">The sequence shown here is derived from an EMBL/GenBank/DDBJ whole genome shotgun (WGS) entry which is preliminary data.</text>
</comment>
<keyword evidence="6 8" id="KW-0560">Oxidoreductase</keyword>
<dbReference type="Gene3D" id="3.40.50.720">
    <property type="entry name" value="NAD(P)-binding Rossmann-like Domain"/>
    <property type="match status" value="1"/>
</dbReference>
<dbReference type="InterPro" id="IPR029903">
    <property type="entry name" value="RmlD-like-bd"/>
</dbReference>
<dbReference type="NCBIfam" id="TIGR01214">
    <property type="entry name" value="rmlD"/>
    <property type="match status" value="1"/>
</dbReference>
<evidence type="ECO:0000313" key="8">
    <source>
        <dbReference type="EMBL" id="MDJ1158803.1"/>
    </source>
</evidence>
<evidence type="ECO:0000256" key="3">
    <source>
        <dbReference type="ARBA" id="ARBA00012929"/>
    </source>
</evidence>
<dbReference type="EC" id="1.1.1.133" evidence="3 6"/>
<evidence type="ECO:0000256" key="6">
    <source>
        <dbReference type="RuleBase" id="RU364082"/>
    </source>
</evidence>
<evidence type="ECO:0000256" key="1">
    <source>
        <dbReference type="ARBA" id="ARBA00004781"/>
    </source>
</evidence>
<evidence type="ECO:0000256" key="4">
    <source>
        <dbReference type="ARBA" id="ARBA00017099"/>
    </source>
</evidence>
<dbReference type="GO" id="GO:0008831">
    <property type="term" value="F:dTDP-4-dehydrorhamnose reductase activity"/>
    <property type="evidence" value="ECO:0007669"/>
    <property type="project" value="UniProtKB-EC"/>
</dbReference>
<keyword evidence="9" id="KW-1185">Reference proteome</keyword>
<keyword evidence="6" id="KW-0521">NADP</keyword>
<dbReference type="RefSeq" id="WP_283740799.1">
    <property type="nucleotide sequence ID" value="NZ_JASJEV010000006.1"/>
</dbReference>